<name>A0A7W8DPB0_9BACT</name>
<gene>
    <name evidence="1" type="ORF">HNQ64_001384</name>
</gene>
<protein>
    <submittedName>
        <fullName evidence="1">Uncharacterized protein</fullName>
    </submittedName>
</protein>
<evidence type="ECO:0000313" key="2">
    <source>
        <dbReference type="Proteomes" id="UP000534294"/>
    </source>
</evidence>
<comment type="caution">
    <text evidence="1">The sequence shown here is derived from an EMBL/GenBank/DDBJ whole genome shotgun (WGS) entry which is preliminary data.</text>
</comment>
<reference evidence="1 2" key="1">
    <citation type="submission" date="2020-08" db="EMBL/GenBank/DDBJ databases">
        <title>Genomic Encyclopedia of Type Strains, Phase IV (KMG-IV): sequencing the most valuable type-strain genomes for metagenomic binning, comparative biology and taxonomic classification.</title>
        <authorList>
            <person name="Goeker M."/>
        </authorList>
    </citation>
    <scope>NUCLEOTIDE SEQUENCE [LARGE SCALE GENOMIC DNA]</scope>
    <source>
        <strain evidence="1 2">DSM 12251</strain>
    </source>
</reference>
<dbReference type="RefSeq" id="WP_184206732.1">
    <property type="nucleotide sequence ID" value="NZ_JACHIF010000002.1"/>
</dbReference>
<dbReference type="EMBL" id="JACHIF010000002">
    <property type="protein sequence ID" value="MBB5037142.1"/>
    <property type="molecule type" value="Genomic_DNA"/>
</dbReference>
<evidence type="ECO:0000313" key="1">
    <source>
        <dbReference type="EMBL" id="MBB5037142.1"/>
    </source>
</evidence>
<accession>A0A7W8DPB0</accession>
<organism evidence="1 2">
    <name type="scientific">Prosthecobacter dejongeii</name>
    <dbReference type="NCBI Taxonomy" id="48465"/>
    <lineage>
        <taxon>Bacteria</taxon>
        <taxon>Pseudomonadati</taxon>
        <taxon>Verrucomicrobiota</taxon>
        <taxon>Verrucomicrobiia</taxon>
        <taxon>Verrucomicrobiales</taxon>
        <taxon>Verrucomicrobiaceae</taxon>
        <taxon>Prosthecobacter</taxon>
    </lineage>
</organism>
<dbReference type="Proteomes" id="UP000534294">
    <property type="component" value="Unassembled WGS sequence"/>
</dbReference>
<proteinExistence type="predicted"/>
<dbReference type="AlphaFoldDB" id="A0A7W8DPB0"/>
<keyword evidence="2" id="KW-1185">Reference proteome</keyword>
<sequence>MKQKRSVPKGAWPIPDDAPEVDIELTPGKVIKAKLPKDVPHYALFGVVEDGKGGYKIAPAIYPQWLPMGHRIASQLGIPVHRNTLRRLILMGAVEACLPSPGVILIDAASLLKHLRRTRIKPGQTNWWNKARRMAWQESREGRPEDITPAD</sequence>